<dbReference type="OrthoDB" id="9796287at2"/>
<protein>
    <submittedName>
        <fullName evidence="2">Folate-binding protein</fullName>
    </submittedName>
</protein>
<organism evidence="2 3">
    <name type="scientific">Gammaproteobacteria bacterium LSUCC0057</name>
    <dbReference type="NCBI Taxonomy" id="2559237"/>
    <lineage>
        <taxon>Bacteria</taxon>
        <taxon>Pseudomonadati</taxon>
        <taxon>Pseudomonadota</taxon>
        <taxon>Gammaproteobacteria</taxon>
        <taxon>Cellvibrionales</taxon>
        <taxon>Porticoccaceae</taxon>
        <taxon>SAR92 clade</taxon>
    </lineage>
</organism>
<keyword evidence="3" id="KW-1185">Reference proteome</keyword>
<proteinExistence type="predicted"/>
<name>A0A4Y8UIG6_9GAMM</name>
<dbReference type="AlphaFoldDB" id="A0A4Y8UIG6"/>
<dbReference type="PANTHER" id="PTHR22602">
    <property type="entry name" value="TRANSFERASE CAF17, MITOCHONDRIAL-RELATED"/>
    <property type="match status" value="1"/>
</dbReference>
<dbReference type="InterPro" id="IPR017703">
    <property type="entry name" value="YgfZ/GCV_T_CS"/>
</dbReference>
<dbReference type="NCBIfam" id="TIGR03317">
    <property type="entry name" value="ygfZ_signature"/>
    <property type="match status" value="1"/>
</dbReference>
<dbReference type="InterPro" id="IPR027266">
    <property type="entry name" value="TrmE/GcvT-like"/>
</dbReference>
<evidence type="ECO:0000256" key="1">
    <source>
        <dbReference type="ARBA" id="ARBA00022946"/>
    </source>
</evidence>
<dbReference type="GO" id="GO:0016226">
    <property type="term" value="P:iron-sulfur cluster assembly"/>
    <property type="evidence" value="ECO:0007669"/>
    <property type="project" value="TreeGrafter"/>
</dbReference>
<sequence>MSSTVTNSELAMKTVARPRAALQLRGSDAAKFLQGQTTCDLLALAQQPAGTMISGAHCTPKGRMIFDFSAFFNPDAEDELVLLTAPDLAATALASLKKYAVFFKVEISDVSAQWQQLLVFAANREPLAAELGAVQALGEQIFTVTLPAGAALPTQLAGAAPADDSWAHNQLLAAGIAELCAATSDLFIPQMLNYDHRGFISFKKGCYTGQEIIARAHYRGAVKRRLALLQASGELPATVQPGAELRDSDGRAVGTIAAVGAAQLLAAVTEPALALSQFGVDQQLFDATASALVAAAE</sequence>
<dbReference type="SUPFAM" id="SSF103025">
    <property type="entry name" value="Folate-binding domain"/>
    <property type="match status" value="1"/>
</dbReference>
<reference evidence="2 3" key="1">
    <citation type="submission" date="2019-03" db="EMBL/GenBank/DDBJ databases">
        <title>Draft genome of Gammaproteobacteria bacterium LSUCC0057, a member of the SAR92 clade.</title>
        <authorList>
            <person name="Lanclos V.C."/>
            <person name="Doiron C."/>
            <person name="Henson M.W."/>
            <person name="Thrash J.C."/>
        </authorList>
    </citation>
    <scope>NUCLEOTIDE SEQUENCE [LARGE SCALE GENOMIC DNA]</scope>
    <source>
        <strain evidence="2 3">LSUCC0057</strain>
    </source>
</reference>
<gene>
    <name evidence="2" type="ORF">E3W66_00570</name>
</gene>
<dbReference type="PANTHER" id="PTHR22602:SF0">
    <property type="entry name" value="TRANSFERASE CAF17, MITOCHONDRIAL-RELATED"/>
    <property type="match status" value="1"/>
</dbReference>
<evidence type="ECO:0000313" key="2">
    <source>
        <dbReference type="EMBL" id="TFH68490.1"/>
    </source>
</evidence>
<accession>A0A4Y8UIG6</accession>
<dbReference type="InterPro" id="IPR045179">
    <property type="entry name" value="YgfZ/GcvT"/>
</dbReference>
<dbReference type="Proteomes" id="UP000298133">
    <property type="component" value="Unassembled WGS sequence"/>
</dbReference>
<dbReference type="Gene3D" id="2.40.30.160">
    <property type="match status" value="1"/>
</dbReference>
<dbReference type="Gene3D" id="3.30.1360.120">
    <property type="entry name" value="Probable tRNA modification gtpase trme, domain 1"/>
    <property type="match status" value="1"/>
</dbReference>
<dbReference type="EMBL" id="SPIA01000001">
    <property type="protein sequence ID" value="TFH68490.1"/>
    <property type="molecule type" value="Genomic_DNA"/>
</dbReference>
<evidence type="ECO:0000313" key="3">
    <source>
        <dbReference type="Proteomes" id="UP000298133"/>
    </source>
</evidence>
<keyword evidence="1" id="KW-0809">Transit peptide</keyword>
<comment type="caution">
    <text evidence="2">The sequence shown here is derived from an EMBL/GenBank/DDBJ whole genome shotgun (WGS) entry which is preliminary data.</text>
</comment>